<evidence type="ECO:0000256" key="7">
    <source>
        <dbReference type="SAM" id="MobiDB-lite"/>
    </source>
</evidence>
<dbReference type="SUPFAM" id="SSF117892">
    <property type="entry name" value="Band 7/SPFH domain"/>
    <property type="match status" value="1"/>
</dbReference>
<comment type="subunit">
    <text evidence="6">HflC and HflK may interact to form a multimeric complex.</text>
</comment>
<dbReference type="InterPro" id="IPR036013">
    <property type="entry name" value="Band_7/SPFH_dom_sf"/>
</dbReference>
<evidence type="ECO:0000259" key="8">
    <source>
        <dbReference type="SMART" id="SM00244"/>
    </source>
</evidence>
<feature type="compositionally biased region" description="Low complexity" evidence="7">
    <location>
        <begin position="388"/>
        <end position="426"/>
    </location>
</feature>
<comment type="similarity">
    <text evidence="2 6">Belongs to the band 7/mec-2 family. HflK subfamily.</text>
</comment>
<accession>A0ABV6C9R8</accession>
<dbReference type="InterPro" id="IPR001107">
    <property type="entry name" value="Band_7"/>
</dbReference>
<keyword evidence="9" id="KW-0378">Hydrolase</keyword>
<dbReference type="PANTHER" id="PTHR43327">
    <property type="entry name" value="STOMATIN-LIKE PROTEIN 2, MITOCHONDRIAL"/>
    <property type="match status" value="1"/>
</dbReference>
<dbReference type="CDD" id="cd03404">
    <property type="entry name" value="SPFH_HflK"/>
    <property type="match status" value="1"/>
</dbReference>
<keyword evidence="3" id="KW-0812">Transmembrane</keyword>
<proteinExistence type="inferred from homology"/>
<comment type="function">
    <text evidence="6">HflC and HflK could encode or regulate a protease.</text>
</comment>
<dbReference type="Pfam" id="PF01145">
    <property type="entry name" value="Band_7"/>
    <property type="match status" value="1"/>
</dbReference>
<evidence type="ECO:0000256" key="5">
    <source>
        <dbReference type="ARBA" id="ARBA00023136"/>
    </source>
</evidence>
<dbReference type="PANTHER" id="PTHR43327:SF2">
    <property type="entry name" value="MODULATOR OF FTSH PROTEASE HFLK"/>
    <property type="match status" value="1"/>
</dbReference>
<evidence type="ECO:0000256" key="6">
    <source>
        <dbReference type="RuleBase" id="RU364113"/>
    </source>
</evidence>
<feature type="compositionally biased region" description="Basic and acidic residues" evidence="7">
    <location>
        <begin position="10"/>
        <end position="41"/>
    </location>
</feature>
<comment type="caution">
    <text evidence="9">The sequence shown here is derived from an EMBL/GenBank/DDBJ whole genome shotgun (WGS) entry which is preliminary data.</text>
</comment>
<sequence length="459" mass="50482">MVWNEPGNNGKKDPLGFGGKNEDKKDKDPITNNEPKDDKSGNEGQNNNPWGQPETKNRPKNNKGGSSITDVFSKILKDAKGSKGNGGGNRPSSDMQIPSKLIPAILLGGLALWGVSGFYTVKEAEVAVITRFGAFHEIKQPGLNWRPVFIDDYRTIDIKKRYDINSSGRMLTSDEKLIDIVDMNVKYTIVDPKSFFFSVVNPNDSLTQALDSALRGVIGRNALEIILTQGRDSIRFDTKTELEKTIAPYNMGVQIEEVNFQEAKPPREVQDAFDDAIAARENEQQLINEAGEYRNRQLPLAKGEAERIIQNANAIRENTILQAEGEVARFVKLLPEYQANPVITSQRLYIETMERVLSQTRKIIMDSDGNKLTVLPIDQLLKSTSQGTSNNNSAVNNTINTNAPNNSASSSVSTTYSETQSTTPVTSNSPRTAPAVERIVPQGRINNASDRLSAISGGN</sequence>
<dbReference type="Proteomes" id="UP001589758">
    <property type="component" value="Unassembled WGS sequence"/>
</dbReference>
<dbReference type="GO" id="GO:0006508">
    <property type="term" value="P:proteolysis"/>
    <property type="evidence" value="ECO:0007669"/>
    <property type="project" value="UniProtKB-KW"/>
</dbReference>
<feature type="region of interest" description="Disordered" evidence="7">
    <location>
        <begin position="383"/>
        <end position="459"/>
    </location>
</feature>
<feature type="region of interest" description="Disordered" evidence="7">
    <location>
        <begin position="1"/>
        <end position="68"/>
    </location>
</feature>
<dbReference type="NCBIfam" id="TIGR01933">
    <property type="entry name" value="hflK"/>
    <property type="match status" value="1"/>
</dbReference>
<keyword evidence="5" id="KW-0472">Membrane</keyword>
<dbReference type="GO" id="GO:0008233">
    <property type="term" value="F:peptidase activity"/>
    <property type="evidence" value="ECO:0007669"/>
    <property type="project" value="UniProtKB-KW"/>
</dbReference>
<dbReference type="InterPro" id="IPR050710">
    <property type="entry name" value="Band7/mec-2_domain"/>
</dbReference>
<feature type="domain" description="Band 7" evidence="8">
    <location>
        <begin position="116"/>
        <end position="277"/>
    </location>
</feature>
<keyword evidence="4" id="KW-1133">Transmembrane helix</keyword>
<gene>
    <name evidence="9" type="primary">hflK</name>
    <name evidence="9" type="ORF">ACFFIT_06425</name>
</gene>
<evidence type="ECO:0000256" key="4">
    <source>
        <dbReference type="ARBA" id="ARBA00022989"/>
    </source>
</evidence>
<dbReference type="Gene3D" id="3.30.479.30">
    <property type="entry name" value="Band 7 domain"/>
    <property type="match status" value="1"/>
</dbReference>
<evidence type="ECO:0000313" key="9">
    <source>
        <dbReference type="EMBL" id="MFC0179721.1"/>
    </source>
</evidence>
<evidence type="ECO:0000256" key="2">
    <source>
        <dbReference type="ARBA" id="ARBA00006971"/>
    </source>
</evidence>
<dbReference type="EMBL" id="JBHLXE010000071">
    <property type="protein sequence ID" value="MFC0179721.1"/>
    <property type="molecule type" value="Genomic_DNA"/>
</dbReference>
<keyword evidence="9" id="KW-0645">Protease</keyword>
<reference evidence="9 10" key="1">
    <citation type="submission" date="2024-09" db="EMBL/GenBank/DDBJ databases">
        <authorList>
            <person name="Sun Q."/>
            <person name="Mori K."/>
        </authorList>
    </citation>
    <scope>NUCLEOTIDE SEQUENCE [LARGE SCALE GENOMIC DNA]</scope>
    <source>
        <strain evidence="9 10">CCM 8545</strain>
    </source>
</reference>
<dbReference type="SMART" id="SM00244">
    <property type="entry name" value="PHB"/>
    <property type="match status" value="1"/>
</dbReference>
<protein>
    <recommendedName>
        <fullName evidence="6">Protein HflK</fullName>
    </recommendedName>
</protein>
<name>A0ABV6C9R8_9GAMM</name>
<dbReference type="RefSeq" id="WP_385876825.1">
    <property type="nucleotide sequence ID" value="NZ_JBHLXE010000071.1"/>
</dbReference>
<dbReference type="InterPro" id="IPR010201">
    <property type="entry name" value="HflK"/>
</dbReference>
<evidence type="ECO:0000313" key="10">
    <source>
        <dbReference type="Proteomes" id="UP001589758"/>
    </source>
</evidence>
<comment type="subcellular location">
    <subcellularLocation>
        <location evidence="1">Membrane</location>
        <topology evidence="1">Single-pass membrane protein</topology>
    </subcellularLocation>
</comment>
<evidence type="ECO:0000256" key="3">
    <source>
        <dbReference type="ARBA" id="ARBA00022692"/>
    </source>
</evidence>
<evidence type="ECO:0000256" key="1">
    <source>
        <dbReference type="ARBA" id="ARBA00004167"/>
    </source>
</evidence>
<organism evidence="9 10">
    <name type="scientific">Thorsellia kenyensis</name>
    <dbReference type="NCBI Taxonomy" id="1549888"/>
    <lineage>
        <taxon>Bacteria</taxon>
        <taxon>Pseudomonadati</taxon>
        <taxon>Pseudomonadota</taxon>
        <taxon>Gammaproteobacteria</taxon>
        <taxon>Enterobacterales</taxon>
        <taxon>Thorselliaceae</taxon>
        <taxon>Thorsellia</taxon>
    </lineage>
</organism>
<keyword evidence="10" id="KW-1185">Reference proteome</keyword>